<proteinExistence type="predicted"/>
<gene>
    <name evidence="1" type="ORF">GW587_21925</name>
</gene>
<evidence type="ECO:0000313" key="1">
    <source>
        <dbReference type="EMBL" id="NGZ86911.1"/>
    </source>
</evidence>
<name>A0ABX0FQZ6_9BURK</name>
<reference evidence="2" key="1">
    <citation type="submission" date="2023-07" db="EMBL/GenBank/DDBJ databases">
        <title>Duganella aceri sp. nov., isolated from tree sap.</title>
        <authorList>
            <person name="Kim I.S."/>
        </authorList>
    </citation>
    <scope>NUCLEOTIDE SEQUENCE [LARGE SCALE GENOMIC DNA]</scope>
    <source>
        <strain evidence="2">SAP-35</strain>
    </source>
</reference>
<keyword evidence="2" id="KW-1185">Reference proteome</keyword>
<dbReference type="Gene3D" id="3.30.70.2330">
    <property type="match status" value="1"/>
</dbReference>
<organism evidence="1 2">
    <name type="scientific">Duganella aceris</name>
    <dbReference type="NCBI Taxonomy" id="2703883"/>
    <lineage>
        <taxon>Bacteria</taxon>
        <taxon>Pseudomonadati</taxon>
        <taxon>Pseudomonadota</taxon>
        <taxon>Betaproteobacteria</taxon>
        <taxon>Burkholderiales</taxon>
        <taxon>Oxalobacteraceae</taxon>
        <taxon>Telluria group</taxon>
        <taxon>Duganella</taxon>
    </lineage>
</organism>
<dbReference type="Proteomes" id="UP000666369">
    <property type="component" value="Unassembled WGS sequence"/>
</dbReference>
<protein>
    <recommendedName>
        <fullName evidence="3">HIRAN domain-containing protein</fullName>
    </recommendedName>
</protein>
<evidence type="ECO:0000313" key="2">
    <source>
        <dbReference type="Proteomes" id="UP000666369"/>
    </source>
</evidence>
<evidence type="ECO:0008006" key="3">
    <source>
        <dbReference type="Google" id="ProtNLM"/>
    </source>
</evidence>
<dbReference type="EMBL" id="JAADJT010000010">
    <property type="protein sequence ID" value="NGZ86911.1"/>
    <property type="molecule type" value="Genomic_DNA"/>
</dbReference>
<dbReference type="RefSeq" id="WP_166106744.1">
    <property type="nucleotide sequence ID" value="NZ_JAADJT010000010.1"/>
</dbReference>
<accession>A0ABX0FQZ6</accession>
<comment type="caution">
    <text evidence="1">The sequence shown here is derived from an EMBL/GenBank/DDBJ whole genome shotgun (WGS) entry which is preliminary data.</text>
</comment>
<sequence>MQILLTLLIIAVTGLVIYAIIKTNPAKPMQLPPMPATPYEPKLPQGAPARHLSDGGRFLVEVVNESRYQGTLRELAGAHGDQAAAAPYLATLVPDDLNPYESAAVAVFLDGRMAGYLSQKAAIKFRENLKRDELEGHVTTCDAQVRGGGLWQGKRLAYIVALDMEVLEK</sequence>